<feature type="region of interest" description="Disordered" evidence="1">
    <location>
        <begin position="1"/>
        <end position="43"/>
    </location>
</feature>
<accession>A0A917T0U1</accession>
<evidence type="ECO:0000313" key="3">
    <source>
        <dbReference type="EMBL" id="GGM06802.1"/>
    </source>
</evidence>
<dbReference type="SUPFAM" id="SSF54427">
    <property type="entry name" value="NTF2-like"/>
    <property type="match status" value="1"/>
</dbReference>
<dbReference type="Gene3D" id="3.10.450.50">
    <property type="match status" value="1"/>
</dbReference>
<reference evidence="3" key="1">
    <citation type="journal article" date="2014" name="Int. J. Syst. Evol. Microbiol.">
        <title>Complete genome sequence of Corynebacterium casei LMG S-19264T (=DSM 44701T), isolated from a smear-ripened cheese.</title>
        <authorList>
            <consortium name="US DOE Joint Genome Institute (JGI-PGF)"/>
            <person name="Walter F."/>
            <person name="Albersmeier A."/>
            <person name="Kalinowski J."/>
            <person name="Ruckert C."/>
        </authorList>
    </citation>
    <scope>NUCLEOTIDE SEQUENCE</scope>
    <source>
        <strain evidence="3">CGMCC 4.7308</strain>
    </source>
</reference>
<comment type="caution">
    <text evidence="3">The sequence shown here is derived from an EMBL/GenBank/DDBJ whole genome shotgun (WGS) entry which is preliminary data.</text>
</comment>
<dbReference type="EMBL" id="BMNA01000005">
    <property type="protein sequence ID" value="GGM06802.1"/>
    <property type="molecule type" value="Genomic_DNA"/>
</dbReference>
<evidence type="ECO:0000259" key="2">
    <source>
        <dbReference type="Pfam" id="PF13474"/>
    </source>
</evidence>
<dbReference type="RefSeq" id="WP_188942588.1">
    <property type="nucleotide sequence ID" value="NZ_BMNA01000005.1"/>
</dbReference>
<feature type="domain" description="SnoaL-like" evidence="2">
    <location>
        <begin position="49"/>
        <end position="172"/>
    </location>
</feature>
<protein>
    <recommendedName>
        <fullName evidence="2">SnoaL-like domain-containing protein</fullName>
    </recommendedName>
</protein>
<dbReference type="InterPro" id="IPR032710">
    <property type="entry name" value="NTF2-like_dom_sf"/>
</dbReference>
<feature type="compositionally biased region" description="Basic and acidic residues" evidence="1">
    <location>
        <begin position="16"/>
        <end position="27"/>
    </location>
</feature>
<dbReference type="Pfam" id="PF13474">
    <property type="entry name" value="SnoaL_3"/>
    <property type="match status" value="1"/>
</dbReference>
<gene>
    <name evidence="3" type="ORF">GCM10011594_28540</name>
</gene>
<dbReference type="Proteomes" id="UP000655208">
    <property type="component" value="Unassembled WGS sequence"/>
</dbReference>
<reference evidence="3" key="2">
    <citation type="submission" date="2020-09" db="EMBL/GenBank/DDBJ databases">
        <authorList>
            <person name="Sun Q."/>
            <person name="Zhou Y."/>
        </authorList>
    </citation>
    <scope>NUCLEOTIDE SEQUENCE</scope>
    <source>
        <strain evidence="3">CGMCC 4.7308</strain>
    </source>
</reference>
<dbReference type="AlphaFoldDB" id="A0A917T0U1"/>
<proteinExistence type="predicted"/>
<name>A0A917T0U1_9ACTN</name>
<organism evidence="3 4">
    <name type="scientific">Nakamurella endophytica</name>
    <dbReference type="NCBI Taxonomy" id="1748367"/>
    <lineage>
        <taxon>Bacteria</taxon>
        <taxon>Bacillati</taxon>
        <taxon>Actinomycetota</taxon>
        <taxon>Actinomycetes</taxon>
        <taxon>Nakamurellales</taxon>
        <taxon>Nakamurellaceae</taxon>
        <taxon>Nakamurella</taxon>
    </lineage>
</organism>
<keyword evidence="4" id="KW-1185">Reference proteome</keyword>
<sequence>MTHTAPAPATVGPTDRGTRDRATDARTEGTPQHPAPTSAPDHAADVADVRRLVQDRAAAFRAGDAERLVADLLPDAVLFTLAPPLAQPAAAAHDVGALRAWFAGHGGRVGYEVTDLVVRIDGDLALCHSIDRMGAPDDTPGHRFDLWFRTTLGLCRVGGRWRVAHQHQSTPFHMDGSFRAAVDLRPGSDGDQG</sequence>
<dbReference type="InterPro" id="IPR037401">
    <property type="entry name" value="SnoaL-like"/>
</dbReference>
<evidence type="ECO:0000256" key="1">
    <source>
        <dbReference type="SAM" id="MobiDB-lite"/>
    </source>
</evidence>
<evidence type="ECO:0000313" key="4">
    <source>
        <dbReference type="Proteomes" id="UP000655208"/>
    </source>
</evidence>